<keyword evidence="1" id="KW-0723">Serine/threonine-protein kinase</keyword>
<accession>A0ABY6E7B0</accession>
<feature type="region of interest" description="Disordered" evidence="2">
    <location>
        <begin position="1"/>
        <end position="21"/>
    </location>
</feature>
<keyword evidence="5" id="KW-1185">Reference proteome</keyword>
<proteinExistence type="predicted"/>
<evidence type="ECO:0000256" key="2">
    <source>
        <dbReference type="SAM" id="MobiDB-lite"/>
    </source>
</evidence>
<dbReference type="SUPFAM" id="SSF55874">
    <property type="entry name" value="ATPase domain of HSP90 chaperone/DNA topoisomerase II/histidine kinase"/>
    <property type="match status" value="1"/>
</dbReference>
<dbReference type="InterPro" id="IPR003594">
    <property type="entry name" value="HATPase_dom"/>
</dbReference>
<dbReference type="RefSeq" id="WP_263232624.1">
    <property type="nucleotide sequence ID" value="NZ_CP106793.1"/>
</dbReference>
<gene>
    <name evidence="4" type="ORF">N8I84_30515</name>
</gene>
<dbReference type="CDD" id="cd16936">
    <property type="entry name" value="HATPase_RsbW-like"/>
    <property type="match status" value="1"/>
</dbReference>
<keyword evidence="1" id="KW-0418">Kinase</keyword>
<dbReference type="Gene3D" id="3.30.565.10">
    <property type="entry name" value="Histidine kinase-like ATPase, C-terminal domain"/>
    <property type="match status" value="1"/>
</dbReference>
<evidence type="ECO:0000313" key="4">
    <source>
        <dbReference type="EMBL" id="UXY22555.1"/>
    </source>
</evidence>
<evidence type="ECO:0000259" key="3">
    <source>
        <dbReference type="Pfam" id="PF13581"/>
    </source>
</evidence>
<name>A0ABY6E7B0_9ACTN</name>
<evidence type="ECO:0000313" key="5">
    <source>
        <dbReference type="Proteomes" id="UP001061298"/>
    </source>
</evidence>
<keyword evidence="4" id="KW-0067">ATP-binding</keyword>
<dbReference type="Proteomes" id="UP001061298">
    <property type="component" value="Chromosome"/>
</dbReference>
<keyword evidence="4" id="KW-0547">Nucleotide-binding</keyword>
<feature type="domain" description="Histidine kinase/HSP90-like ATPase" evidence="3">
    <location>
        <begin position="27"/>
        <end position="141"/>
    </location>
</feature>
<dbReference type="EMBL" id="CP106793">
    <property type="protein sequence ID" value="UXY22555.1"/>
    <property type="molecule type" value="Genomic_DNA"/>
</dbReference>
<sequence>MAPPSLPQSVGRLPAGAAQPRTGVFDLPAVPAAVGLARTSVRRLLGRWGTGDCTTDNAVLVTSELVTNAVKHSAGDRIVCRILTDGHRLRIEVEDENRGGTLPTRRRPGPDDQGGRGLMLVGMLSGDWGVRDAPDGSGRIVWADLAPEPGETVASDPPPLQHPLRPDPHPAAQAEGARRC</sequence>
<dbReference type="InterPro" id="IPR050267">
    <property type="entry name" value="Anti-sigma-factor_SerPK"/>
</dbReference>
<keyword evidence="1" id="KW-0808">Transferase</keyword>
<dbReference type="PANTHER" id="PTHR35526">
    <property type="entry name" value="ANTI-SIGMA-F FACTOR RSBW-RELATED"/>
    <property type="match status" value="1"/>
</dbReference>
<dbReference type="Pfam" id="PF13581">
    <property type="entry name" value="HATPase_c_2"/>
    <property type="match status" value="1"/>
</dbReference>
<dbReference type="GO" id="GO:0005524">
    <property type="term" value="F:ATP binding"/>
    <property type="evidence" value="ECO:0007669"/>
    <property type="project" value="UniProtKB-KW"/>
</dbReference>
<reference evidence="4" key="1">
    <citation type="submission" date="2022-10" db="EMBL/GenBank/DDBJ databases">
        <authorList>
            <person name="Mo P."/>
        </authorList>
    </citation>
    <scope>NUCLEOTIDE SEQUENCE</scope>
    <source>
        <strain evidence="4">HUAS 13-4</strain>
    </source>
</reference>
<feature type="region of interest" description="Disordered" evidence="2">
    <location>
        <begin position="145"/>
        <end position="180"/>
    </location>
</feature>
<evidence type="ECO:0000256" key="1">
    <source>
        <dbReference type="ARBA" id="ARBA00022527"/>
    </source>
</evidence>
<organism evidence="4 5">
    <name type="scientific">Streptomyces cynarae</name>
    <dbReference type="NCBI Taxonomy" id="2981134"/>
    <lineage>
        <taxon>Bacteria</taxon>
        <taxon>Bacillati</taxon>
        <taxon>Actinomycetota</taxon>
        <taxon>Actinomycetes</taxon>
        <taxon>Kitasatosporales</taxon>
        <taxon>Streptomycetaceae</taxon>
        <taxon>Streptomyces</taxon>
    </lineage>
</organism>
<dbReference type="PANTHER" id="PTHR35526:SF3">
    <property type="entry name" value="ANTI-SIGMA-F FACTOR RSBW"/>
    <property type="match status" value="1"/>
</dbReference>
<protein>
    <submittedName>
        <fullName evidence="4">ATP-binding protein</fullName>
    </submittedName>
</protein>
<dbReference type="InterPro" id="IPR036890">
    <property type="entry name" value="HATPase_C_sf"/>
</dbReference>